<feature type="compositionally biased region" description="Low complexity" evidence="1">
    <location>
        <begin position="734"/>
        <end position="750"/>
    </location>
</feature>
<dbReference type="InterPro" id="IPR011050">
    <property type="entry name" value="Pectin_lyase_fold/virulence"/>
</dbReference>
<dbReference type="EnsemblBacteria" id="BAG02304">
    <property type="protein sequence ID" value="BAG02304"/>
    <property type="gene ID" value="MAE_24820"/>
</dbReference>
<dbReference type="InterPro" id="IPR008638">
    <property type="entry name" value="FhaB/CdiA-like_TPS"/>
</dbReference>
<dbReference type="AlphaFoldDB" id="B0JHF2"/>
<evidence type="ECO:0000313" key="4">
    <source>
        <dbReference type="Proteomes" id="UP000001510"/>
    </source>
</evidence>
<dbReference type="KEGG" id="mar:MAE_24820"/>
<proteinExistence type="predicted"/>
<name>B0JHF2_MICAN</name>
<evidence type="ECO:0000256" key="1">
    <source>
        <dbReference type="SAM" id="MobiDB-lite"/>
    </source>
</evidence>
<dbReference type="eggNOG" id="COG3210">
    <property type="taxonomic scope" value="Bacteria"/>
</dbReference>
<gene>
    <name evidence="3" type="ordered locus">MAE_24820</name>
</gene>
<dbReference type="Proteomes" id="UP000001510">
    <property type="component" value="Chromosome"/>
</dbReference>
<evidence type="ECO:0000259" key="2">
    <source>
        <dbReference type="SMART" id="SM00912"/>
    </source>
</evidence>
<protein>
    <recommendedName>
        <fullName evidence="2">Filamentous haemagglutinin FhaB/tRNA nuclease CdiA-like TPS domain-containing protein</fullName>
    </recommendedName>
</protein>
<reference evidence="3 4" key="1">
    <citation type="journal article" date="2007" name="DNA Res.">
        <title>Complete genomic structure of the bloom-forming toxic cyanobacterium Microcystis aeruginosa NIES-843.</title>
        <authorList>
            <person name="Kaneko T."/>
            <person name="Nakajima N."/>
            <person name="Okamoto S."/>
            <person name="Suzuki I."/>
            <person name="Tanabe Y."/>
            <person name="Tamaoki M."/>
            <person name="Nakamura Y."/>
            <person name="Kasai F."/>
            <person name="Watanabe A."/>
            <person name="Kawashima K."/>
            <person name="Kishida Y."/>
            <person name="Ono A."/>
            <person name="Shimizu Y."/>
            <person name="Takahashi C."/>
            <person name="Minami C."/>
            <person name="Fujishiro T."/>
            <person name="Kohara M."/>
            <person name="Katoh M."/>
            <person name="Nakazaki N."/>
            <person name="Nakayama S."/>
            <person name="Yamada M."/>
            <person name="Tabata S."/>
            <person name="Watanabe M.M."/>
        </authorList>
    </citation>
    <scope>NUCLEOTIDE SEQUENCE [LARGE SCALE GENOMIC DNA]</scope>
    <source>
        <strain evidence="4">NIES-843 / IAM M-247</strain>
    </source>
</reference>
<dbReference type="InterPro" id="IPR012334">
    <property type="entry name" value="Pectin_lyas_fold"/>
</dbReference>
<feature type="region of interest" description="Disordered" evidence="1">
    <location>
        <begin position="708"/>
        <end position="814"/>
    </location>
</feature>
<dbReference type="STRING" id="449447.MAE_24820"/>
<dbReference type="SUPFAM" id="SSF51126">
    <property type="entry name" value="Pectin lyase-like"/>
    <property type="match status" value="1"/>
</dbReference>
<feature type="compositionally biased region" description="Polar residues" evidence="1">
    <location>
        <begin position="751"/>
        <end position="773"/>
    </location>
</feature>
<feature type="domain" description="Filamentous haemagglutinin FhaB/tRNA nuclease CdiA-like TPS" evidence="2">
    <location>
        <begin position="34"/>
        <end position="144"/>
    </location>
</feature>
<dbReference type="NCBIfam" id="TIGR01901">
    <property type="entry name" value="adhes_NPXG"/>
    <property type="match status" value="1"/>
</dbReference>
<dbReference type="Gene3D" id="2.160.20.10">
    <property type="entry name" value="Single-stranded right-handed beta-helix, Pectin lyase-like"/>
    <property type="match status" value="1"/>
</dbReference>
<keyword evidence="4" id="KW-1185">Reference proteome</keyword>
<dbReference type="PaxDb" id="449447-MAE_24820"/>
<dbReference type="Pfam" id="PF05860">
    <property type="entry name" value="TPS"/>
    <property type="match status" value="1"/>
</dbReference>
<organism evidence="3 4">
    <name type="scientific">Microcystis aeruginosa (strain NIES-843 / IAM M-2473)</name>
    <dbReference type="NCBI Taxonomy" id="449447"/>
    <lineage>
        <taxon>Bacteria</taxon>
        <taxon>Bacillati</taxon>
        <taxon>Cyanobacteriota</taxon>
        <taxon>Cyanophyceae</taxon>
        <taxon>Oscillatoriophycideae</taxon>
        <taxon>Chroococcales</taxon>
        <taxon>Microcystaceae</taxon>
        <taxon>Microcystis</taxon>
    </lineage>
</organism>
<dbReference type="SMART" id="SM00912">
    <property type="entry name" value="Haemagg_act"/>
    <property type="match status" value="1"/>
</dbReference>
<sequence length="814" mass="84031">MRSPVKPIHYLWSSLILVATCGVSPVKSQITATPDGTGTVIIINNNQFDISGGKQAGSNLFHSFDQFGLSQGQTANFQSNPSISNILGRVVGGNASVINGLIQVSGANSNLYLVNPAGIIFGPNASLNVPGSFTATTATGIQVGDYWFKAMGSNNYADLIGTPNAFAFTDSHAGAIINAGNLAVPQGNNITLLGGTVINTGTLKAPEGNITIAAVKGEQLIRVTPQGSLLSLDLPVAVKTSLNADRQSFTPLSLPQLLTGGNLTHATGVEVTGDGRVRLTHSQTEIPQQAGTVIASGILDASGTTGGEVQVLGDKVGVISGKIDVSGINGGGVALIGGDYQGKGTIPNATQTYISQDSIIDADALMNGDGGKVIAWANNTTRFDGNITARGGTESGNGGFVEVSGKKNLSFRGNVDVGAVNGQSGSIFLDPENIIISNSSNATISEETLENMKGDITLEASNNITVEDLANNILEFKDTSTTSITFTAGGNFVMNPNDTIFAPGKVVTITAKNIVAGNINTADKNIPLSGTTFTDFMTGGEINLTATNGDINAGRLSATNNINLNAQQNQLIITGSQGNVFIDLDRGDIIAKGIEIIFVGENVNDFGFTADASGVFRVTEVITRKFTNTDNLGSILLIDGLKGGSITPNNPFPQRPILSISHGGLTVQLGSGLVINGGNSSFGFIAGSEVIPQGISGTGGDIKSFTRTDHRGQTGGMVMFTTNTSLASGGDPGNTNRDSNSNNTNPNSNTQQLQGTSTVCDTNDTENNATISQKPVEEPNQPTTDKKVGESTEGSGRCQVPTTPPRSLLQIEGY</sequence>
<evidence type="ECO:0000313" key="3">
    <source>
        <dbReference type="EMBL" id="BAG02304.1"/>
    </source>
</evidence>
<accession>B0JHF2</accession>
<dbReference type="EMBL" id="AP009552">
    <property type="protein sequence ID" value="BAG02304.1"/>
    <property type="molecule type" value="Genomic_DNA"/>
</dbReference>
<dbReference type="HOGENOM" id="CLU_346718_0_0_3"/>